<evidence type="ECO:0000256" key="1">
    <source>
        <dbReference type="SAM" id="MobiDB-lite"/>
    </source>
</evidence>
<proteinExistence type="predicted"/>
<evidence type="ECO:0000313" key="3">
    <source>
        <dbReference type="Proteomes" id="UP000076486"/>
    </source>
</evidence>
<sequence>MKLNVLTILAVTSVFLVGCQSNDGQSKTTDSGYRCEQVTALGSNIPTKYCSTRKQRDETRRRGAESLRNSQKQILTGNDGR</sequence>
<dbReference type="PROSITE" id="PS51257">
    <property type="entry name" value="PROKAR_LIPOPROTEIN"/>
    <property type="match status" value="1"/>
</dbReference>
<dbReference type="RefSeq" id="WP_063369577.1">
    <property type="nucleotide sequence ID" value="NZ_AUYC01000059.1"/>
</dbReference>
<dbReference type="EMBL" id="AUYC01000059">
    <property type="protein sequence ID" value="KZN59531.1"/>
    <property type="molecule type" value="Genomic_DNA"/>
</dbReference>
<feature type="compositionally biased region" description="Polar residues" evidence="1">
    <location>
        <begin position="67"/>
        <end position="81"/>
    </location>
</feature>
<organism evidence="2 3">
    <name type="scientific">Pseudoalteromonas luteoviolacea CPMOR-1</name>
    <dbReference type="NCBI Taxonomy" id="1365248"/>
    <lineage>
        <taxon>Bacteria</taxon>
        <taxon>Pseudomonadati</taxon>
        <taxon>Pseudomonadota</taxon>
        <taxon>Gammaproteobacteria</taxon>
        <taxon>Alteromonadales</taxon>
        <taxon>Pseudoalteromonadaceae</taxon>
        <taxon>Pseudoalteromonas</taxon>
    </lineage>
</organism>
<dbReference type="Proteomes" id="UP000076486">
    <property type="component" value="Unassembled WGS sequence"/>
</dbReference>
<feature type="region of interest" description="Disordered" evidence="1">
    <location>
        <begin position="49"/>
        <end position="81"/>
    </location>
</feature>
<evidence type="ECO:0000313" key="2">
    <source>
        <dbReference type="EMBL" id="KZN59531.1"/>
    </source>
</evidence>
<protein>
    <recommendedName>
        <fullName evidence="4">Lipoprotein</fullName>
    </recommendedName>
</protein>
<dbReference type="PATRIC" id="fig|1365248.3.peg.4382"/>
<name>A0A161YG69_9GAMM</name>
<comment type="caution">
    <text evidence="2">The sequence shown here is derived from an EMBL/GenBank/DDBJ whole genome shotgun (WGS) entry which is preliminary data.</text>
</comment>
<accession>A0A161YG69</accession>
<gene>
    <name evidence="2" type="ORF">N473_25700</name>
</gene>
<feature type="compositionally biased region" description="Basic and acidic residues" evidence="1">
    <location>
        <begin position="54"/>
        <end position="65"/>
    </location>
</feature>
<dbReference type="AlphaFoldDB" id="A0A161YG69"/>
<evidence type="ECO:0008006" key="4">
    <source>
        <dbReference type="Google" id="ProtNLM"/>
    </source>
</evidence>
<reference evidence="2 3" key="1">
    <citation type="submission" date="2013-07" db="EMBL/GenBank/DDBJ databases">
        <title>Comparative Genomic and Metabolomic Analysis of Twelve Strains of Pseudoalteromonas luteoviolacea.</title>
        <authorList>
            <person name="Vynne N.G."/>
            <person name="Mansson M."/>
            <person name="Gram L."/>
        </authorList>
    </citation>
    <scope>NUCLEOTIDE SEQUENCE [LARGE SCALE GENOMIC DNA]</scope>
    <source>
        <strain evidence="2 3">CPMOR-1</strain>
    </source>
</reference>